<evidence type="ECO:0000313" key="2">
    <source>
        <dbReference type="EMBL" id="EJX49761.1"/>
    </source>
</evidence>
<gene>
    <name evidence="2" type="ORF">HMPREF1378_02533</name>
</gene>
<feature type="transmembrane region" description="Helical" evidence="1">
    <location>
        <begin position="20"/>
        <end position="43"/>
    </location>
</feature>
<reference evidence="2 3" key="1">
    <citation type="submission" date="2012-04" db="EMBL/GenBank/DDBJ databases">
        <authorList>
            <person name="Weinstock G."/>
            <person name="Sodergren E."/>
            <person name="Lobos E.A."/>
            <person name="Fulton L."/>
            <person name="Fulton R."/>
            <person name="Courtney L."/>
            <person name="Fronick C."/>
            <person name="O'Laughlin M."/>
            <person name="Godfrey J."/>
            <person name="Wilson R.M."/>
            <person name="Miner T."/>
            <person name="Farmer C."/>
            <person name="Delehaunty K."/>
            <person name="Cordes M."/>
            <person name="Minx P."/>
            <person name="Tomlinson C."/>
            <person name="Chen J."/>
            <person name="Wollam A."/>
            <person name="Pepin K.H."/>
            <person name="Bhonagiri V."/>
            <person name="Zhang X."/>
            <person name="Suruliraj S."/>
            <person name="Warren W."/>
            <person name="Mitreva M."/>
            <person name="Mardis E.R."/>
            <person name="Wilson R.K."/>
        </authorList>
    </citation>
    <scope>NUCLEOTIDE SEQUENCE [LARGE SCALE GENOMIC DNA]</scope>
    <source>
        <strain evidence="2 3">R496</strain>
    </source>
</reference>
<name>A0AAV3GT29_ENTFC</name>
<keyword evidence="1" id="KW-0472">Membrane</keyword>
<dbReference type="Proteomes" id="UP000006402">
    <property type="component" value="Unassembled WGS sequence"/>
</dbReference>
<organism evidence="2 3">
    <name type="scientific">Enterococcus faecium R496</name>
    <dbReference type="NCBI Taxonomy" id="1134836"/>
    <lineage>
        <taxon>Bacteria</taxon>
        <taxon>Bacillati</taxon>
        <taxon>Bacillota</taxon>
        <taxon>Bacilli</taxon>
        <taxon>Lactobacillales</taxon>
        <taxon>Enterococcaceae</taxon>
        <taxon>Enterococcus</taxon>
    </lineage>
</organism>
<keyword evidence="1" id="KW-0812">Transmembrane</keyword>
<keyword evidence="1" id="KW-1133">Transmembrane helix</keyword>
<protein>
    <submittedName>
        <fullName evidence="2">Uncharacterized protein</fullName>
    </submittedName>
</protein>
<proteinExistence type="predicted"/>
<sequence length="45" mass="5236">MLFCCSQKRNRNQSEIDLQLLLSLLQLFSQINFGLSFFLLVILTS</sequence>
<dbReference type="EMBL" id="AMAH01000199">
    <property type="protein sequence ID" value="EJX49761.1"/>
    <property type="molecule type" value="Genomic_DNA"/>
</dbReference>
<comment type="caution">
    <text evidence="2">The sequence shown here is derived from an EMBL/GenBank/DDBJ whole genome shotgun (WGS) entry which is preliminary data.</text>
</comment>
<dbReference type="AlphaFoldDB" id="A0AAV3GT29"/>
<evidence type="ECO:0000313" key="3">
    <source>
        <dbReference type="Proteomes" id="UP000006402"/>
    </source>
</evidence>
<accession>A0AAV3GT29</accession>
<evidence type="ECO:0000256" key="1">
    <source>
        <dbReference type="SAM" id="Phobius"/>
    </source>
</evidence>